<evidence type="ECO:0000313" key="2">
    <source>
        <dbReference type="Proteomes" id="UP001187734"/>
    </source>
</evidence>
<dbReference type="AlphaFoldDB" id="A0AAE8SHF9"/>
<evidence type="ECO:0000313" key="1">
    <source>
        <dbReference type="EMBL" id="SPJ75961.1"/>
    </source>
</evidence>
<evidence type="ECO:0008006" key="3">
    <source>
        <dbReference type="Google" id="ProtNLM"/>
    </source>
</evidence>
<proteinExistence type="predicted"/>
<name>A0AAE8SHF9_9HYPO</name>
<keyword evidence="2" id="KW-1185">Reference proteome</keyword>
<organism evidence="1 2">
    <name type="scientific">Fusarium torulosum</name>
    <dbReference type="NCBI Taxonomy" id="33205"/>
    <lineage>
        <taxon>Eukaryota</taxon>
        <taxon>Fungi</taxon>
        <taxon>Dikarya</taxon>
        <taxon>Ascomycota</taxon>
        <taxon>Pezizomycotina</taxon>
        <taxon>Sordariomycetes</taxon>
        <taxon>Hypocreomycetidae</taxon>
        <taxon>Hypocreales</taxon>
        <taxon>Nectriaceae</taxon>
        <taxon>Fusarium</taxon>
    </lineage>
</organism>
<dbReference type="EMBL" id="ONZP01000183">
    <property type="protein sequence ID" value="SPJ75961.1"/>
    <property type="molecule type" value="Genomic_DNA"/>
</dbReference>
<dbReference type="CDD" id="cd09917">
    <property type="entry name" value="F-box_SF"/>
    <property type="match status" value="1"/>
</dbReference>
<protein>
    <recommendedName>
        <fullName evidence="3">F-box domain-containing protein</fullName>
    </recommendedName>
</protein>
<dbReference type="Proteomes" id="UP001187734">
    <property type="component" value="Unassembled WGS sequence"/>
</dbReference>
<accession>A0AAE8SHF9</accession>
<gene>
    <name evidence="1" type="ORF">FTOL_05692</name>
</gene>
<comment type="caution">
    <text evidence="1">The sequence shown here is derived from an EMBL/GenBank/DDBJ whole genome shotgun (WGS) entry which is preliminary data.</text>
</comment>
<sequence length="496" mass="56250">MVGLIDIPNEIIEHILTFVSDINHSTIFNVALANKHLSQVVRPLRVRHWSDDGYYGYHNGGSPCLPISRLALELLRRPELRSRVKSLNFTFFQSPTDLDPGRVQLSPENLELLAVAADEILPDFARTSKLCENILGGWDDALAVLVITWATNLTSLGISVPFFEPSPRIDTDQEADDEVLILRYAKQLAVQFNDRGYKSSTPLPLAKLHHLEFRHWDTENNVDVRYLTPFLYLPKLKSLKTYRTGDERYDEPDERIKKRLENTFMMPFPAGTSSIEMMMCEESTSTSDGLSSLMRACRGLRVFHLDFAEDLIDNTRSCKQLARDLLHHASTMEELILPLDDMCDLTLREEPSDDGISLEESYKHLKKLKRLTVPMLDLFYESQGGNGLNGKIITSLVPESVEYLKLMNTSICCNWKSQKDQAQQCAAGMVTLLEETGPDGRLCKLRTLDLSFGMLNDPDMKDIVKAKSLAEANGVMLILQPFPPHRHEIIHGAWTF</sequence>
<reference evidence="1" key="1">
    <citation type="submission" date="2018-03" db="EMBL/GenBank/DDBJ databases">
        <authorList>
            <person name="Guldener U."/>
        </authorList>
    </citation>
    <scope>NUCLEOTIDE SEQUENCE</scope>
</reference>